<feature type="region of interest" description="Disordered" evidence="1">
    <location>
        <begin position="164"/>
        <end position="186"/>
    </location>
</feature>
<dbReference type="Pfam" id="PF03663">
    <property type="entry name" value="Glyco_hydro_76"/>
    <property type="match status" value="1"/>
</dbReference>
<dbReference type="EMBL" id="JAULSO010000001">
    <property type="protein sequence ID" value="KAK3694585.1"/>
    <property type="molecule type" value="Genomic_DNA"/>
</dbReference>
<dbReference type="InterPro" id="IPR008928">
    <property type="entry name" value="6-hairpin_glycosidase_sf"/>
</dbReference>
<feature type="region of interest" description="Disordered" evidence="1">
    <location>
        <begin position="506"/>
        <end position="582"/>
    </location>
</feature>
<dbReference type="InterPro" id="IPR053169">
    <property type="entry name" value="MUG_Protein"/>
</dbReference>
<organism evidence="3 4">
    <name type="scientific">Podospora appendiculata</name>
    <dbReference type="NCBI Taxonomy" id="314037"/>
    <lineage>
        <taxon>Eukaryota</taxon>
        <taxon>Fungi</taxon>
        <taxon>Dikarya</taxon>
        <taxon>Ascomycota</taxon>
        <taxon>Pezizomycotina</taxon>
        <taxon>Sordariomycetes</taxon>
        <taxon>Sordariomycetidae</taxon>
        <taxon>Sordariales</taxon>
        <taxon>Podosporaceae</taxon>
        <taxon>Podospora</taxon>
    </lineage>
</organism>
<evidence type="ECO:0000256" key="1">
    <source>
        <dbReference type="SAM" id="MobiDB-lite"/>
    </source>
</evidence>
<feature type="compositionally biased region" description="Basic and acidic residues" evidence="1">
    <location>
        <begin position="172"/>
        <end position="185"/>
    </location>
</feature>
<dbReference type="PANTHER" id="PTHR47791:SF2">
    <property type="entry name" value="ENDO MANNANASE, GH76 FAMILY (EUROFUNG)"/>
    <property type="match status" value="1"/>
</dbReference>
<dbReference type="AlphaFoldDB" id="A0AAE1CHJ4"/>
<dbReference type="SUPFAM" id="SSF48208">
    <property type="entry name" value="Six-hairpin glycosidases"/>
    <property type="match status" value="1"/>
</dbReference>
<feature type="signal peptide" evidence="2">
    <location>
        <begin position="1"/>
        <end position="17"/>
    </location>
</feature>
<reference evidence="3" key="1">
    <citation type="journal article" date="2023" name="Mol. Phylogenet. Evol.">
        <title>Genome-scale phylogeny and comparative genomics of the fungal order Sordariales.</title>
        <authorList>
            <person name="Hensen N."/>
            <person name="Bonometti L."/>
            <person name="Westerberg I."/>
            <person name="Brannstrom I.O."/>
            <person name="Guillou S."/>
            <person name="Cros-Aarteil S."/>
            <person name="Calhoun S."/>
            <person name="Haridas S."/>
            <person name="Kuo A."/>
            <person name="Mondo S."/>
            <person name="Pangilinan J."/>
            <person name="Riley R."/>
            <person name="LaButti K."/>
            <person name="Andreopoulos B."/>
            <person name="Lipzen A."/>
            <person name="Chen C."/>
            <person name="Yan M."/>
            <person name="Daum C."/>
            <person name="Ng V."/>
            <person name="Clum A."/>
            <person name="Steindorff A."/>
            <person name="Ohm R.A."/>
            <person name="Martin F."/>
            <person name="Silar P."/>
            <person name="Natvig D.O."/>
            <person name="Lalanne C."/>
            <person name="Gautier V."/>
            <person name="Ament-Velasquez S.L."/>
            <person name="Kruys A."/>
            <person name="Hutchinson M.I."/>
            <person name="Powell A.J."/>
            <person name="Barry K."/>
            <person name="Miller A.N."/>
            <person name="Grigoriev I.V."/>
            <person name="Debuchy R."/>
            <person name="Gladieux P."/>
            <person name="Hiltunen Thoren M."/>
            <person name="Johannesson H."/>
        </authorList>
    </citation>
    <scope>NUCLEOTIDE SEQUENCE</scope>
    <source>
        <strain evidence="3">CBS 314.62</strain>
    </source>
</reference>
<accession>A0AAE1CHJ4</accession>
<proteinExistence type="predicted"/>
<sequence>MMLIWATVVVFAPTVFADSLDFLPTQLSATPRDYVRDQLSSYPDVLLYGDTYTALQVLQDAYYEAWVGTWPTAIDWTAAVIATHVTGALQSLSEGLELIRAKTDASDYWNKENTISRYFTQLIGFYFGQDAFSIRNQAFDDMLWVVLGWLDTIRFIKSHDASHSFTISRPRGPTDSDPKAPKNESWHGSLWSPAFAHRARIFWDLSETGWDTKLCGGGMTWNPRLLPYKNAITNELFIAASINMYLHFPGDTNTAPFKVNFDPESPAPPGITEWPPHDPKYLKAATDGYKWLTSSNMTNAAGLYTDGFHISGYPNAGNNNTKCDQRDEMVYTYNQGVLLTGQLGLFRVTGDPSYLRDGHRLIQAVIRATGYDLETDRPVDRISRRRLPPWRGLGRAGILEDACDAKGTCSQDGQTFKGIWMHHFTTFCAPLEPLPSNVPAPAPTASYQSSFEDTRTAHAVACQRYVGWLSYNAMAARGTRDSDGKFGMWWTVGLFNITAMSVPTPPDAVPHTPGAVDYRNNGVPNDPVWMTQTSVPLPPVREKEESQHRMSEQERRSAIASRDVDEAARRDPNRRGRGRTVETQGGGLAVLRALWEVSKQGLV</sequence>
<gene>
    <name evidence="3" type="ORF">B0T22DRAFT_74758</name>
</gene>
<dbReference type="Proteomes" id="UP001270362">
    <property type="component" value="Unassembled WGS sequence"/>
</dbReference>
<dbReference type="GO" id="GO:0005975">
    <property type="term" value="P:carbohydrate metabolic process"/>
    <property type="evidence" value="ECO:0007669"/>
    <property type="project" value="InterPro"/>
</dbReference>
<evidence type="ECO:0008006" key="5">
    <source>
        <dbReference type="Google" id="ProtNLM"/>
    </source>
</evidence>
<keyword evidence="4" id="KW-1185">Reference proteome</keyword>
<evidence type="ECO:0000313" key="4">
    <source>
        <dbReference type="Proteomes" id="UP001270362"/>
    </source>
</evidence>
<evidence type="ECO:0000256" key="2">
    <source>
        <dbReference type="SAM" id="SignalP"/>
    </source>
</evidence>
<dbReference type="Gene3D" id="1.50.10.20">
    <property type="match status" value="1"/>
</dbReference>
<comment type="caution">
    <text evidence="3">The sequence shown here is derived from an EMBL/GenBank/DDBJ whole genome shotgun (WGS) entry which is preliminary data.</text>
</comment>
<dbReference type="PANTHER" id="PTHR47791">
    <property type="entry name" value="MEIOTICALLY UP-REGULATED GENE 191 PROTEIN"/>
    <property type="match status" value="1"/>
</dbReference>
<evidence type="ECO:0000313" key="3">
    <source>
        <dbReference type="EMBL" id="KAK3694585.1"/>
    </source>
</evidence>
<feature type="chain" id="PRO_5042108118" description="Glycoside Hydrolase Family 76" evidence="2">
    <location>
        <begin position="18"/>
        <end position="603"/>
    </location>
</feature>
<name>A0AAE1CHJ4_9PEZI</name>
<protein>
    <recommendedName>
        <fullName evidence="5">Glycoside Hydrolase Family 76</fullName>
    </recommendedName>
</protein>
<dbReference type="InterPro" id="IPR005198">
    <property type="entry name" value="Glyco_hydro_76"/>
</dbReference>
<feature type="compositionally biased region" description="Basic and acidic residues" evidence="1">
    <location>
        <begin position="540"/>
        <end position="574"/>
    </location>
</feature>
<reference evidence="3" key="2">
    <citation type="submission" date="2023-06" db="EMBL/GenBank/DDBJ databases">
        <authorList>
            <consortium name="Lawrence Berkeley National Laboratory"/>
            <person name="Haridas S."/>
            <person name="Hensen N."/>
            <person name="Bonometti L."/>
            <person name="Westerberg I."/>
            <person name="Brannstrom I.O."/>
            <person name="Guillou S."/>
            <person name="Cros-Aarteil S."/>
            <person name="Calhoun S."/>
            <person name="Kuo A."/>
            <person name="Mondo S."/>
            <person name="Pangilinan J."/>
            <person name="Riley R."/>
            <person name="Labutti K."/>
            <person name="Andreopoulos B."/>
            <person name="Lipzen A."/>
            <person name="Chen C."/>
            <person name="Yanf M."/>
            <person name="Daum C."/>
            <person name="Ng V."/>
            <person name="Clum A."/>
            <person name="Steindorff A."/>
            <person name="Ohm R."/>
            <person name="Martin F."/>
            <person name="Silar P."/>
            <person name="Natvig D."/>
            <person name="Lalanne C."/>
            <person name="Gautier V."/>
            <person name="Ament-Velasquez S.L."/>
            <person name="Kruys A."/>
            <person name="Hutchinson M.I."/>
            <person name="Powell A.J."/>
            <person name="Barry K."/>
            <person name="Miller A.N."/>
            <person name="Grigoriev I.V."/>
            <person name="Debuchy R."/>
            <person name="Gladieux P."/>
            <person name="Thoren M.H."/>
            <person name="Johannesson H."/>
        </authorList>
    </citation>
    <scope>NUCLEOTIDE SEQUENCE</scope>
    <source>
        <strain evidence="3">CBS 314.62</strain>
    </source>
</reference>
<keyword evidence="2" id="KW-0732">Signal</keyword>